<keyword evidence="2" id="KW-1003">Cell membrane</keyword>
<keyword evidence="5 6" id="KW-0472">Membrane</keyword>
<dbReference type="PANTHER" id="PTHR33545">
    <property type="entry name" value="UPF0750 MEMBRANE PROTEIN YITT-RELATED"/>
    <property type="match status" value="1"/>
</dbReference>
<dbReference type="RefSeq" id="WP_160799216.1">
    <property type="nucleotide sequence ID" value="NZ_WUUL01000001.1"/>
</dbReference>
<keyword evidence="8" id="KW-1185">Reference proteome</keyword>
<feature type="transmembrane region" description="Helical" evidence="6">
    <location>
        <begin position="43"/>
        <end position="72"/>
    </location>
</feature>
<feature type="transmembrane region" description="Helical" evidence="6">
    <location>
        <begin position="147"/>
        <end position="167"/>
    </location>
</feature>
<organism evidence="7 8">
    <name type="scientific">Shimazuella alba</name>
    <dbReference type="NCBI Taxonomy" id="2690964"/>
    <lineage>
        <taxon>Bacteria</taxon>
        <taxon>Bacillati</taxon>
        <taxon>Bacillota</taxon>
        <taxon>Bacilli</taxon>
        <taxon>Bacillales</taxon>
        <taxon>Thermoactinomycetaceae</taxon>
        <taxon>Shimazuella</taxon>
    </lineage>
</organism>
<keyword evidence="3 6" id="KW-0812">Transmembrane</keyword>
<keyword evidence="4 6" id="KW-1133">Transmembrane helix</keyword>
<comment type="subcellular location">
    <subcellularLocation>
        <location evidence="1">Cell membrane</location>
        <topology evidence="1">Multi-pass membrane protein</topology>
    </subcellularLocation>
</comment>
<accession>A0A6I4VKM2</accession>
<evidence type="ECO:0000313" key="8">
    <source>
        <dbReference type="Proteomes" id="UP000430692"/>
    </source>
</evidence>
<evidence type="ECO:0000256" key="1">
    <source>
        <dbReference type="ARBA" id="ARBA00004651"/>
    </source>
</evidence>
<dbReference type="Proteomes" id="UP000430692">
    <property type="component" value="Unassembled WGS sequence"/>
</dbReference>
<evidence type="ECO:0000313" key="7">
    <source>
        <dbReference type="EMBL" id="MXQ52159.1"/>
    </source>
</evidence>
<sequence>MKKAFSKQEALAYLWIVLGTGLIASAFHVFIEPNDLLVSGTGGIALLIVHFFPISLGVAYFVLNIPLFLIGWCSVGTDFLLKSTCGTVSLSFFLSLFAFLPSISHAILGAILGGLLSGIGIGIVMATGGTTGGIDIVSVVIHQKYTWSIGSVMFWINAAIVVEGTYLFGWQKAILTVLSLYVTTWMVNSILKRYPPV</sequence>
<dbReference type="InterPro" id="IPR003740">
    <property type="entry name" value="YitT"/>
</dbReference>
<dbReference type="AlphaFoldDB" id="A0A6I4VKM2"/>
<dbReference type="PANTHER" id="PTHR33545:SF5">
    <property type="entry name" value="UPF0750 MEMBRANE PROTEIN YITT"/>
    <property type="match status" value="1"/>
</dbReference>
<gene>
    <name evidence="7" type="ORF">GSM42_00030</name>
</gene>
<evidence type="ECO:0008006" key="9">
    <source>
        <dbReference type="Google" id="ProtNLM"/>
    </source>
</evidence>
<comment type="caution">
    <text evidence="7">The sequence shown here is derived from an EMBL/GenBank/DDBJ whole genome shotgun (WGS) entry which is preliminary data.</text>
</comment>
<reference evidence="7 8" key="1">
    <citation type="submission" date="2019-12" db="EMBL/GenBank/DDBJ databases">
        <title>Whole-genome analyses of novel actinobacteria.</title>
        <authorList>
            <person name="Sahin N."/>
            <person name="Saygin H."/>
        </authorList>
    </citation>
    <scope>NUCLEOTIDE SEQUENCE [LARGE SCALE GENOMIC DNA]</scope>
    <source>
        <strain evidence="7 8">KC615</strain>
    </source>
</reference>
<dbReference type="Pfam" id="PF02588">
    <property type="entry name" value="YitT_membrane"/>
    <property type="match status" value="1"/>
</dbReference>
<evidence type="ECO:0000256" key="3">
    <source>
        <dbReference type="ARBA" id="ARBA00022692"/>
    </source>
</evidence>
<evidence type="ECO:0000256" key="6">
    <source>
        <dbReference type="SAM" id="Phobius"/>
    </source>
</evidence>
<dbReference type="EMBL" id="WUUL01000001">
    <property type="protein sequence ID" value="MXQ52159.1"/>
    <property type="molecule type" value="Genomic_DNA"/>
</dbReference>
<evidence type="ECO:0000256" key="2">
    <source>
        <dbReference type="ARBA" id="ARBA00022475"/>
    </source>
</evidence>
<proteinExistence type="predicted"/>
<feature type="transmembrane region" description="Helical" evidence="6">
    <location>
        <begin position="173"/>
        <end position="191"/>
    </location>
</feature>
<evidence type="ECO:0000256" key="4">
    <source>
        <dbReference type="ARBA" id="ARBA00022989"/>
    </source>
</evidence>
<name>A0A6I4VKM2_9BACL</name>
<dbReference type="InterPro" id="IPR051461">
    <property type="entry name" value="UPF0750_membrane"/>
</dbReference>
<protein>
    <recommendedName>
        <fullName evidence="9">YitT family protein</fullName>
    </recommendedName>
</protein>
<feature type="transmembrane region" description="Helical" evidence="6">
    <location>
        <begin position="12"/>
        <end position="31"/>
    </location>
</feature>
<feature type="transmembrane region" description="Helical" evidence="6">
    <location>
        <begin position="79"/>
        <end position="100"/>
    </location>
</feature>
<evidence type="ECO:0000256" key="5">
    <source>
        <dbReference type="ARBA" id="ARBA00023136"/>
    </source>
</evidence>
<dbReference type="GO" id="GO:0005886">
    <property type="term" value="C:plasma membrane"/>
    <property type="evidence" value="ECO:0007669"/>
    <property type="project" value="UniProtKB-SubCell"/>
</dbReference>